<dbReference type="AlphaFoldDB" id="A0A3M6TRL1"/>
<feature type="domain" description="Spondin" evidence="10">
    <location>
        <begin position="18"/>
        <end position="213"/>
    </location>
</feature>
<dbReference type="GO" id="GO:0016405">
    <property type="term" value="F:CoA-ligase activity"/>
    <property type="evidence" value="ECO:0007669"/>
    <property type="project" value="TreeGrafter"/>
</dbReference>
<keyword evidence="7" id="KW-0599">Photoprotein</keyword>
<dbReference type="GO" id="GO:0005524">
    <property type="term" value="F:ATP binding"/>
    <property type="evidence" value="ECO:0007669"/>
    <property type="project" value="UniProtKB-KW"/>
</dbReference>
<dbReference type="EMBL" id="RCHS01003083">
    <property type="protein sequence ID" value="RMX43981.1"/>
    <property type="molecule type" value="Genomic_DNA"/>
</dbReference>
<dbReference type="PANTHER" id="PTHR24096:SF422">
    <property type="entry name" value="BCDNA.GH02901"/>
    <property type="match status" value="1"/>
</dbReference>
<accession>A0A3M6TRL1</accession>
<feature type="signal peptide" evidence="9">
    <location>
        <begin position="1"/>
        <end position="21"/>
    </location>
</feature>
<comment type="catalytic activity">
    <reaction evidence="8">
        <text>firefly D-luciferin + ATP + O2 = firefly oxyluciferin + hnu + AMP + CO2 + diphosphate</text>
        <dbReference type="Rhea" id="RHEA:10732"/>
        <dbReference type="ChEBI" id="CHEBI:15379"/>
        <dbReference type="ChEBI" id="CHEBI:16526"/>
        <dbReference type="ChEBI" id="CHEBI:16792"/>
        <dbReference type="ChEBI" id="CHEBI:30212"/>
        <dbReference type="ChEBI" id="CHEBI:30616"/>
        <dbReference type="ChEBI" id="CHEBI:33019"/>
        <dbReference type="ChEBI" id="CHEBI:58038"/>
        <dbReference type="ChEBI" id="CHEBI:456215"/>
        <dbReference type="EC" id="1.13.12.7"/>
    </reaction>
</comment>
<evidence type="ECO:0000256" key="3">
    <source>
        <dbReference type="ARBA" id="ARBA00019043"/>
    </source>
</evidence>
<dbReference type="STRING" id="46731.A0A3M6TRL1"/>
<sequence length="821" mass="89096">MAQHIGTLLAVLSVVVVSSTAVKCPGTATYTLSWKATWTKANHPNTVLPSSAHFSPLIGCSHSADYIMWRRGQKASSGVKVVAETGQTGTLKGEIESQISGGKALQLILPAGPGLGAVDELTSIQVKVTSNFSRVSLISMLAPSPDWFVGIDSHDLCDNGQWRETWNVTMLPPYDSGTDSGLQFNSVNQATVPFVDIFRITNTMEGAFKAPNPIVSLGEFRFKGLNLTQSQMNNTVMNYTDGSATTVLYKPTSTMTTKLSQTTTALYDSASKDSVGLLLFIGARLILAWLFRSSAGIVKSDHTVDVPEISLSDFVLNKFKEYGDDTAVIDGASEKSYTYSELCTSVKKFASALTRRGFQKGNVFALYLPNVPEYPVSFFGVIAAGGTVTTLNPTFTEKEIAYQLKNSAAKYILTVPEIADRARQAATEVGIKEVFVIGEAEGCEPWASLLSDDGMAFPDNVAINPKEDICAMPYSSGTTGFPKGVMLTHHNIVSQLCIIMHENFMSQPRRGTTLGLLPFFHIFGMVVVMSQYLYRGGKLVCMQKFEGEHMLKLVQDCKIHVLFLVPPIVTFLAKHPLVDNYDLTSVDTIISGAAPLGAELTNAVWKRLPKVVAIGQGYGLTETSPAVMLCPRKNCKPGAVGVMLPNIEGKVVDVQTGQPLGPNKDGEVCVRGPVVMKGCTANRDLSYLNNPKATEECITPDGWFHTGDIGYYDEEGNFFIVDRLKELIKYKGFQVPPAELEALLHTHPNVLDVAVVGLPDEGAGELPKAFVVPKGEITEGEIIEFVAQRVSPHKKLRGGVEFIEQIPKTASGKILKRELKK</sequence>
<dbReference type="Proteomes" id="UP000275408">
    <property type="component" value="Unassembled WGS sequence"/>
</dbReference>
<name>A0A3M6TRL1_POCDA</name>
<evidence type="ECO:0000256" key="2">
    <source>
        <dbReference type="ARBA" id="ARBA00012532"/>
    </source>
</evidence>
<dbReference type="Gene3D" id="2.60.40.2130">
    <property type="entry name" value="F-spondin domain"/>
    <property type="match status" value="1"/>
</dbReference>
<evidence type="ECO:0000259" key="10">
    <source>
        <dbReference type="PROSITE" id="PS51020"/>
    </source>
</evidence>
<comment type="caution">
    <text evidence="11">The sequence shown here is derived from an EMBL/GenBank/DDBJ whole genome shotgun (WGS) entry which is preliminary data.</text>
</comment>
<gene>
    <name evidence="11" type="ORF">pdam_00017578</name>
</gene>
<dbReference type="GO" id="GO:0008218">
    <property type="term" value="P:bioluminescence"/>
    <property type="evidence" value="ECO:0007669"/>
    <property type="project" value="UniProtKB-KW"/>
</dbReference>
<dbReference type="PANTHER" id="PTHR24096">
    <property type="entry name" value="LONG-CHAIN-FATTY-ACID--COA LIGASE"/>
    <property type="match status" value="1"/>
</dbReference>
<comment type="similarity">
    <text evidence="1">Belongs to the ATP-dependent AMP-binding enzyme family.</text>
</comment>
<dbReference type="FunFam" id="3.40.50.12780:FF:000003">
    <property type="entry name" value="Long-chain-fatty-acid--CoA ligase FadD"/>
    <property type="match status" value="1"/>
</dbReference>
<dbReference type="InterPro" id="IPR025110">
    <property type="entry name" value="AMP-bd_C"/>
</dbReference>
<dbReference type="Gene3D" id="3.40.50.12780">
    <property type="entry name" value="N-terminal domain of ligase-like"/>
    <property type="match status" value="1"/>
</dbReference>
<dbReference type="InterPro" id="IPR000873">
    <property type="entry name" value="AMP-dep_synth/lig_dom"/>
</dbReference>
<keyword evidence="4" id="KW-0547">Nucleotide-binding</keyword>
<dbReference type="InterPro" id="IPR009465">
    <property type="entry name" value="Spondin_N"/>
</dbReference>
<evidence type="ECO:0000256" key="6">
    <source>
        <dbReference type="ARBA" id="ARBA00023223"/>
    </source>
</evidence>
<evidence type="ECO:0000313" key="11">
    <source>
        <dbReference type="EMBL" id="RMX43981.1"/>
    </source>
</evidence>
<dbReference type="InterPro" id="IPR042099">
    <property type="entry name" value="ANL_N_sf"/>
</dbReference>
<protein>
    <recommendedName>
        <fullName evidence="3">Luciferin 4-monooxygenase</fullName>
        <ecNumber evidence="2">1.13.12.7</ecNumber>
    </recommendedName>
</protein>
<organism evidence="11 12">
    <name type="scientific">Pocillopora damicornis</name>
    <name type="common">Cauliflower coral</name>
    <name type="synonym">Millepora damicornis</name>
    <dbReference type="NCBI Taxonomy" id="46731"/>
    <lineage>
        <taxon>Eukaryota</taxon>
        <taxon>Metazoa</taxon>
        <taxon>Cnidaria</taxon>
        <taxon>Anthozoa</taxon>
        <taxon>Hexacorallia</taxon>
        <taxon>Scleractinia</taxon>
        <taxon>Astrocoeniina</taxon>
        <taxon>Pocilloporidae</taxon>
        <taxon>Pocillopora</taxon>
    </lineage>
</organism>
<evidence type="ECO:0000256" key="8">
    <source>
        <dbReference type="ARBA" id="ARBA00048497"/>
    </source>
</evidence>
<feature type="chain" id="PRO_5018293739" description="Luciferin 4-monooxygenase" evidence="9">
    <location>
        <begin position="22"/>
        <end position="821"/>
    </location>
</feature>
<dbReference type="Pfam" id="PF06468">
    <property type="entry name" value="Spond_N"/>
    <property type="match status" value="1"/>
</dbReference>
<evidence type="ECO:0000256" key="1">
    <source>
        <dbReference type="ARBA" id="ARBA00006432"/>
    </source>
</evidence>
<dbReference type="SUPFAM" id="SSF56801">
    <property type="entry name" value="Acetyl-CoA synthetase-like"/>
    <property type="match status" value="1"/>
</dbReference>
<dbReference type="InterPro" id="IPR020845">
    <property type="entry name" value="AMP-binding_CS"/>
</dbReference>
<evidence type="ECO:0000256" key="9">
    <source>
        <dbReference type="SAM" id="SignalP"/>
    </source>
</evidence>
<dbReference type="Gene3D" id="3.30.300.30">
    <property type="match status" value="1"/>
</dbReference>
<dbReference type="EC" id="1.13.12.7" evidence="2"/>
<dbReference type="FunFam" id="3.30.300.30:FF:000007">
    <property type="entry name" value="4-coumarate--CoA ligase 2"/>
    <property type="match status" value="1"/>
</dbReference>
<keyword evidence="9" id="KW-0732">Signal</keyword>
<dbReference type="Pfam" id="PF13193">
    <property type="entry name" value="AMP-binding_C"/>
    <property type="match status" value="1"/>
</dbReference>
<evidence type="ECO:0000256" key="4">
    <source>
        <dbReference type="ARBA" id="ARBA00022741"/>
    </source>
</evidence>
<evidence type="ECO:0000313" key="12">
    <source>
        <dbReference type="Proteomes" id="UP000275408"/>
    </source>
</evidence>
<proteinExistence type="inferred from homology"/>
<dbReference type="InterPro" id="IPR038678">
    <property type="entry name" value="Spondin_N_sf"/>
</dbReference>
<dbReference type="InterPro" id="IPR045851">
    <property type="entry name" value="AMP-bd_C_sf"/>
</dbReference>
<keyword evidence="12" id="KW-1185">Reference proteome</keyword>
<keyword evidence="5" id="KW-0067">ATP-binding</keyword>
<dbReference type="NCBIfam" id="NF038123">
    <property type="entry name" value="NF038123_dom"/>
    <property type="match status" value="1"/>
</dbReference>
<dbReference type="Pfam" id="PF00501">
    <property type="entry name" value="AMP-binding"/>
    <property type="match status" value="1"/>
</dbReference>
<dbReference type="OrthoDB" id="10253869at2759"/>
<keyword evidence="6" id="KW-0455">Luminescence</keyword>
<evidence type="ECO:0000256" key="7">
    <source>
        <dbReference type="ARBA" id="ARBA00023262"/>
    </source>
</evidence>
<dbReference type="PROSITE" id="PS00455">
    <property type="entry name" value="AMP_BINDING"/>
    <property type="match status" value="1"/>
</dbReference>
<reference evidence="11 12" key="1">
    <citation type="journal article" date="2018" name="Sci. Rep.">
        <title>Comparative analysis of the Pocillopora damicornis genome highlights role of immune system in coral evolution.</title>
        <authorList>
            <person name="Cunning R."/>
            <person name="Bay R.A."/>
            <person name="Gillette P."/>
            <person name="Baker A.C."/>
            <person name="Traylor-Knowles N."/>
        </authorList>
    </citation>
    <scope>NUCLEOTIDE SEQUENCE [LARGE SCALE GENOMIC DNA]</scope>
    <source>
        <strain evidence="11">RSMAS</strain>
        <tissue evidence="11">Whole animal</tissue>
    </source>
</reference>
<evidence type="ECO:0000256" key="5">
    <source>
        <dbReference type="ARBA" id="ARBA00022840"/>
    </source>
</evidence>
<dbReference type="PROSITE" id="PS51020">
    <property type="entry name" value="SPONDIN"/>
    <property type="match status" value="1"/>
</dbReference>